<evidence type="ECO:0000256" key="1">
    <source>
        <dbReference type="ARBA" id="ARBA00023125"/>
    </source>
</evidence>
<dbReference type="CDD" id="cd04496">
    <property type="entry name" value="SSB_OBF"/>
    <property type="match status" value="1"/>
</dbReference>
<dbReference type="PROSITE" id="PS50935">
    <property type="entry name" value="SSB"/>
    <property type="match status" value="1"/>
</dbReference>
<keyword evidence="1 2" id="KW-0238">DNA-binding</keyword>
<comment type="subunit">
    <text evidence="2">Homotetramer.</text>
</comment>
<sequence>MNQVGLVGRFTKDPVLRYLSGNRVQTHFSLAINRNFKNNRGEVDADFIFCTAWGRLAEHIVKYCGKGSLIGANGRIQTRSFVNEENTKIFMTEVVVEDIRFYHLKQRNSDETAIVPPQPPNEQEDLKDFVLP</sequence>
<dbReference type="PANTHER" id="PTHR10302:SF27">
    <property type="entry name" value="SINGLE-STRANDED DNA-BINDING PROTEIN"/>
    <property type="match status" value="1"/>
</dbReference>
<dbReference type="GO" id="GO:0006260">
    <property type="term" value="P:DNA replication"/>
    <property type="evidence" value="ECO:0007669"/>
    <property type="project" value="InterPro"/>
</dbReference>
<dbReference type="Gene3D" id="2.40.50.140">
    <property type="entry name" value="Nucleic acid-binding proteins"/>
    <property type="match status" value="1"/>
</dbReference>
<dbReference type="AlphaFoldDB" id="A0A2I0V5T8"/>
<dbReference type="PANTHER" id="PTHR10302">
    <property type="entry name" value="SINGLE-STRANDED DNA-BINDING PROTEIN"/>
    <property type="match status" value="1"/>
</dbReference>
<protein>
    <recommendedName>
        <fullName evidence="2 3">Single-stranded DNA-binding protein</fullName>
        <shortName evidence="2">SSB</shortName>
    </recommendedName>
</protein>
<dbReference type="InterPro" id="IPR011344">
    <property type="entry name" value="ssDNA-bd"/>
</dbReference>
<gene>
    <name evidence="5" type="ORF">CRI88_04980</name>
</gene>
<dbReference type="GO" id="GO:0009295">
    <property type="term" value="C:nucleoid"/>
    <property type="evidence" value="ECO:0007669"/>
    <property type="project" value="TreeGrafter"/>
</dbReference>
<evidence type="ECO:0000313" key="5">
    <source>
        <dbReference type="EMBL" id="PKU53679.1"/>
    </source>
</evidence>
<dbReference type="EMBL" id="PDFK01000001">
    <property type="protein sequence ID" value="PKU53679.1"/>
    <property type="molecule type" value="Genomic_DNA"/>
</dbReference>
<evidence type="ECO:0000313" key="6">
    <source>
        <dbReference type="Proteomes" id="UP000234956"/>
    </source>
</evidence>
<organism evidence="5 6">
    <name type="scientific">Lysinibacillus fusiformis</name>
    <dbReference type="NCBI Taxonomy" id="28031"/>
    <lineage>
        <taxon>Bacteria</taxon>
        <taxon>Bacillati</taxon>
        <taxon>Bacillota</taxon>
        <taxon>Bacilli</taxon>
        <taxon>Bacillales</taxon>
        <taxon>Bacillaceae</taxon>
        <taxon>Lysinibacillus</taxon>
    </lineage>
</organism>
<comment type="caution">
    <text evidence="2">Lacks conserved residue(s) required for the propagation of feature annotation.</text>
</comment>
<dbReference type="GO" id="GO:0003697">
    <property type="term" value="F:single-stranded DNA binding"/>
    <property type="evidence" value="ECO:0007669"/>
    <property type="project" value="UniProtKB-UniRule"/>
</dbReference>
<dbReference type="RefSeq" id="WP_036124475.1">
    <property type="nucleotide sequence ID" value="NZ_JAZBNI010000004.1"/>
</dbReference>
<evidence type="ECO:0000256" key="3">
    <source>
        <dbReference type="PIRNR" id="PIRNR002070"/>
    </source>
</evidence>
<dbReference type="InterPro" id="IPR000424">
    <property type="entry name" value="Primosome_PriB/ssb"/>
</dbReference>
<feature type="region of interest" description="Disordered" evidence="4">
    <location>
        <begin position="110"/>
        <end position="132"/>
    </location>
</feature>
<dbReference type="Proteomes" id="UP000234956">
    <property type="component" value="Unassembled WGS sequence"/>
</dbReference>
<evidence type="ECO:0000256" key="4">
    <source>
        <dbReference type="SAM" id="MobiDB-lite"/>
    </source>
</evidence>
<evidence type="ECO:0000256" key="2">
    <source>
        <dbReference type="HAMAP-Rule" id="MF_00984"/>
    </source>
</evidence>
<dbReference type="SUPFAM" id="SSF50249">
    <property type="entry name" value="Nucleic acid-binding proteins"/>
    <property type="match status" value="1"/>
</dbReference>
<reference evidence="5 6" key="1">
    <citation type="submission" date="2017-10" db="EMBL/GenBank/DDBJ databases">
        <title>Draft genome of Lysinibacillus fusiformis strain Juneja, a laboratory-derived pathogen of Drosophila melanogaster.</title>
        <authorList>
            <person name="Smith B.R."/>
            <person name="Unckless R.L."/>
        </authorList>
    </citation>
    <scope>NUCLEOTIDE SEQUENCE [LARGE SCALE GENOMIC DNA]</scope>
    <source>
        <strain evidence="5 6">Juneja</strain>
    </source>
</reference>
<dbReference type="PIRSF" id="PIRSF002070">
    <property type="entry name" value="SSB"/>
    <property type="match status" value="1"/>
</dbReference>
<name>A0A2I0V5T8_9BACI</name>
<dbReference type="InterPro" id="IPR012340">
    <property type="entry name" value="NA-bd_OB-fold"/>
</dbReference>
<dbReference type="Pfam" id="PF00436">
    <property type="entry name" value="SSB"/>
    <property type="match status" value="1"/>
</dbReference>
<accession>A0A2I0V5T8</accession>
<proteinExistence type="inferred from homology"/>
<dbReference type="HAMAP" id="MF_00984">
    <property type="entry name" value="SSB"/>
    <property type="match status" value="1"/>
</dbReference>
<comment type="caution">
    <text evidence="5">The sequence shown here is derived from an EMBL/GenBank/DDBJ whole genome shotgun (WGS) entry which is preliminary data.</text>
</comment>
<dbReference type="NCBIfam" id="TIGR00621">
    <property type="entry name" value="ssb"/>
    <property type="match status" value="1"/>
</dbReference>